<evidence type="ECO:0000313" key="2">
    <source>
        <dbReference type="Proteomes" id="UP001597299"/>
    </source>
</evidence>
<proteinExistence type="predicted"/>
<name>A0ABW4YVR5_9HYPH</name>
<organism evidence="1 2">
    <name type="scientific">Ancylobacter oerskovii</name>
    <dbReference type="NCBI Taxonomy" id="459519"/>
    <lineage>
        <taxon>Bacteria</taxon>
        <taxon>Pseudomonadati</taxon>
        <taxon>Pseudomonadota</taxon>
        <taxon>Alphaproteobacteria</taxon>
        <taxon>Hyphomicrobiales</taxon>
        <taxon>Xanthobacteraceae</taxon>
        <taxon>Ancylobacter</taxon>
    </lineage>
</organism>
<reference evidence="2" key="1">
    <citation type="journal article" date="2019" name="Int. J. Syst. Evol. Microbiol.">
        <title>The Global Catalogue of Microorganisms (GCM) 10K type strain sequencing project: providing services to taxonomists for standard genome sequencing and annotation.</title>
        <authorList>
            <consortium name="The Broad Institute Genomics Platform"/>
            <consortium name="The Broad Institute Genome Sequencing Center for Infectious Disease"/>
            <person name="Wu L."/>
            <person name="Ma J."/>
        </authorList>
    </citation>
    <scope>NUCLEOTIDE SEQUENCE [LARGE SCALE GENOMIC DNA]</scope>
    <source>
        <strain evidence="2">CCM 7435</strain>
    </source>
</reference>
<comment type="caution">
    <text evidence="1">The sequence shown here is derived from an EMBL/GenBank/DDBJ whole genome shotgun (WGS) entry which is preliminary data.</text>
</comment>
<dbReference type="EMBL" id="JBHUHD010000001">
    <property type="protein sequence ID" value="MFD2140252.1"/>
    <property type="molecule type" value="Genomic_DNA"/>
</dbReference>
<evidence type="ECO:0000313" key="1">
    <source>
        <dbReference type="EMBL" id="MFD2140252.1"/>
    </source>
</evidence>
<keyword evidence="2" id="KW-1185">Reference proteome</keyword>
<accession>A0ABW4YVR5</accession>
<protein>
    <submittedName>
        <fullName evidence="1">Uncharacterized protein</fullName>
    </submittedName>
</protein>
<dbReference type="Proteomes" id="UP001597299">
    <property type="component" value="Unassembled WGS sequence"/>
</dbReference>
<gene>
    <name evidence="1" type="ORF">ACFSNC_07585</name>
</gene>
<sequence>MIDPNGRNGVTQGVPSNLPPHFSYAVAFDGSVAVMDKLEERARAICAQDLLAAGCWPTELEEKVDRLWPVVAFEITGGAVDSVFAHIADLDSRQREYDAMVRRAPGAAAGSSFQLMGADQSKPDR</sequence>
<dbReference type="RefSeq" id="WP_213351973.1">
    <property type="nucleotide sequence ID" value="NZ_JAHBGB010000015.1"/>
</dbReference>